<comment type="caution">
    <text evidence="1">The sequence shown here is derived from an EMBL/GenBank/DDBJ whole genome shotgun (WGS) entry which is preliminary data.</text>
</comment>
<dbReference type="EMBL" id="JBHSDV010000001">
    <property type="protein sequence ID" value="MFC4386631.1"/>
    <property type="molecule type" value="Genomic_DNA"/>
</dbReference>
<protein>
    <submittedName>
        <fullName evidence="1">Uncharacterized protein</fullName>
    </submittedName>
</protein>
<dbReference type="RefSeq" id="WP_390195382.1">
    <property type="nucleotide sequence ID" value="NZ_JBHSDV010000001.1"/>
</dbReference>
<accession>A0ABV8VQ85</accession>
<reference evidence="2" key="1">
    <citation type="journal article" date="2019" name="Int. J. Syst. Evol. Microbiol.">
        <title>The Global Catalogue of Microorganisms (GCM) 10K type strain sequencing project: providing services to taxonomists for standard genome sequencing and annotation.</title>
        <authorList>
            <consortium name="The Broad Institute Genomics Platform"/>
            <consortium name="The Broad Institute Genome Sequencing Center for Infectious Disease"/>
            <person name="Wu L."/>
            <person name="Ma J."/>
        </authorList>
    </citation>
    <scope>NUCLEOTIDE SEQUENCE [LARGE SCALE GENOMIC DNA]</scope>
    <source>
        <strain evidence="2">KACC 14058</strain>
    </source>
</reference>
<organism evidence="1 2">
    <name type="scientific">Gracilibacillus marinus</name>
    <dbReference type="NCBI Taxonomy" id="630535"/>
    <lineage>
        <taxon>Bacteria</taxon>
        <taxon>Bacillati</taxon>
        <taxon>Bacillota</taxon>
        <taxon>Bacilli</taxon>
        <taxon>Bacillales</taxon>
        <taxon>Bacillaceae</taxon>
        <taxon>Gracilibacillus</taxon>
    </lineage>
</organism>
<evidence type="ECO:0000313" key="2">
    <source>
        <dbReference type="Proteomes" id="UP001595880"/>
    </source>
</evidence>
<sequence>METVLSLKNKKDDFEVIYDVLPSVELDDRQREIMKKVQQVDERISSNQKKIDEINSDIDRLTNNADGLDYTVAVGSGVLTGIIDSLWVGEFSMERGKAWSNKKVNEFVMKIAKSQGYDGERLDGAIRHLEDNFKIPSDNVWKGEGVGISAKSHHLDDLAHHPTPLGLLCSILTQFTETGYFQNKDGDFIPIEIVDGKWIGKDVPSKLFAGTINWFFHLVSDMSGSNKTAGVGMGIPGPVVSMLKELSLIPGLNQTGLAKKMKEVFVDYKFDLRSELAVAHELGRQAFPVLLNEVLVRVFYFVRRVIVELKEKKSLKKVEWKKTLPWRNRTITRMLTIATGTFTAIDLADAAIRSVVKSGGAAPAFLTNFVLRVNFVGFGRFAIAIGSDVGMECKRNKQKKERMRLIGEQLHLTNTKVYYKQAEMWIAAESAHTTIEEAYSMIEETTAFFVESMEEINANVKNIGRYRGGIKENNSGLLEEMEDILDWG</sequence>
<dbReference type="Proteomes" id="UP001595880">
    <property type="component" value="Unassembled WGS sequence"/>
</dbReference>
<evidence type="ECO:0000313" key="1">
    <source>
        <dbReference type="EMBL" id="MFC4386631.1"/>
    </source>
</evidence>
<proteinExistence type="predicted"/>
<gene>
    <name evidence="1" type="ORF">ACFOZ1_02300</name>
</gene>
<keyword evidence="2" id="KW-1185">Reference proteome</keyword>
<name>A0ABV8VQ85_9BACI</name>